<dbReference type="InterPro" id="IPR037171">
    <property type="entry name" value="NagB/RpiA_transferase-like"/>
</dbReference>
<sequence length="195" mass="22583">MDKKALRKLMLAERCQFEVEEVDNLSVKICEQYFAGFAPQKQPQVIHVFLPIRKNREINTWLIIEKLWRDFPDSKVVVPVTNFQAQELEHYQILPGTEIIENHWGIPEPVNAQRVSEAEIDTVLMPLLAFDAHGNRIGYGKGFYDQFLQHCKRSVLKIGLSLLPPVPHQIPADAWDVPLDHCLTPEKRYDFGLKK</sequence>
<protein>
    <recommendedName>
        <fullName evidence="4">5-formyltetrahydrofolate cyclo-ligase</fullName>
        <ecNumber evidence="4">6.3.3.2</ecNumber>
    </recommendedName>
</protein>
<keyword evidence="3 4" id="KW-0067">ATP-binding</keyword>
<evidence type="ECO:0000313" key="5">
    <source>
        <dbReference type="EMBL" id="MBK0403283.1"/>
    </source>
</evidence>
<accession>A0ABS1C1R3</accession>
<dbReference type="InterPro" id="IPR024185">
    <property type="entry name" value="FTHF_cligase-like_sf"/>
</dbReference>
<dbReference type="GO" id="GO:0030272">
    <property type="term" value="F:5-formyltetrahydrofolate cyclo-ligase activity"/>
    <property type="evidence" value="ECO:0007669"/>
    <property type="project" value="UniProtKB-EC"/>
</dbReference>
<dbReference type="InterPro" id="IPR002698">
    <property type="entry name" value="FTHF_cligase"/>
</dbReference>
<dbReference type="PANTHER" id="PTHR23407">
    <property type="entry name" value="ATPASE INHIBITOR/5-FORMYLTETRAHYDROFOLATE CYCLO-LIGASE"/>
    <property type="match status" value="1"/>
</dbReference>
<comment type="cofactor">
    <cofactor evidence="4">
        <name>Mg(2+)</name>
        <dbReference type="ChEBI" id="CHEBI:18420"/>
    </cofactor>
</comment>
<keyword evidence="2 4" id="KW-0547">Nucleotide-binding</keyword>
<organism evidence="5 6">
    <name type="scientific">Adhaeribacter terrigena</name>
    <dbReference type="NCBI Taxonomy" id="2793070"/>
    <lineage>
        <taxon>Bacteria</taxon>
        <taxon>Pseudomonadati</taxon>
        <taxon>Bacteroidota</taxon>
        <taxon>Cytophagia</taxon>
        <taxon>Cytophagales</taxon>
        <taxon>Hymenobacteraceae</taxon>
        <taxon>Adhaeribacter</taxon>
    </lineage>
</organism>
<keyword evidence="4" id="KW-0479">Metal-binding</keyword>
<evidence type="ECO:0000256" key="4">
    <source>
        <dbReference type="RuleBase" id="RU361279"/>
    </source>
</evidence>
<name>A0ABS1C1R3_9BACT</name>
<dbReference type="EMBL" id="JAEHFX010000004">
    <property type="protein sequence ID" value="MBK0403283.1"/>
    <property type="molecule type" value="Genomic_DNA"/>
</dbReference>
<dbReference type="Pfam" id="PF01812">
    <property type="entry name" value="5-FTHF_cyc-lig"/>
    <property type="match status" value="1"/>
</dbReference>
<evidence type="ECO:0000256" key="2">
    <source>
        <dbReference type="ARBA" id="ARBA00022741"/>
    </source>
</evidence>
<keyword evidence="5" id="KW-0436">Ligase</keyword>
<dbReference type="EC" id="6.3.3.2" evidence="4"/>
<reference evidence="5 6" key="1">
    <citation type="submission" date="2020-12" db="EMBL/GenBank/DDBJ databases">
        <title>Bacterial novel species Adhaeribacter sp. BT258 isolated from soil.</title>
        <authorList>
            <person name="Jung H.-Y."/>
        </authorList>
    </citation>
    <scope>NUCLEOTIDE SEQUENCE [LARGE SCALE GENOMIC DNA]</scope>
    <source>
        <strain evidence="5 6">BT258</strain>
    </source>
</reference>
<gene>
    <name evidence="5" type="ORF">I5M27_09820</name>
</gene>
<dbReference type="SUPFAM" id="SSF100950">
    <property type="entry name" value="NagB/RpiA/CoA transferase-like"/>
    <property type="match status" value="1"/>
</dbReference>
<keyword evidence="4" id="KW-0460">Magnesium</keyword>
<dbReference type="PANTHER" id="PTHR23407:SF1">
    <property type="entry name" value="5-FORMYLTETRAHYDROFOLATE CYCLO-LIGASE"/>
    <property type="match status" value="1"/>
</dbReference>
<keyword evidence="6" id="KW-1185">Reference proteome</keyword>
<dbReference type="Gene3D" id="3.40.50.10420">
    <property type="entry name" value="NagB/RpiA/CoA transferase-like"/>
    <property type="match status" value="1"/>
</dbReference>
<proteinExistence type="inferred from homology"/>
<comment type="caution">
    <text evidence="5">The sequence shown here is derived from an EMBL/GenBank/DDBJ whole genome shotgun (WGS) entry which is preliminary data.</text>
</comment>
<evidence type="ECO:0000313" key="6">
    <source>
        <dbReference type="Proteomes" id="UP000644147"/>
    </source>
</evidence>
<comment type="catalytic activity">
    <reaction evidence="4">
        <text>(6S)-5-formyl-5,6,7,8-tetrahydrofolate + ATP = (6R)-5,10-methenyltetrahydrofolate + ADP + phosphate</text>
        <dbReference type="Rhea" id="RHEA:10488"/>
        <dbReference type="ChEBI" id="CHEBI:30616"/>
        <dbReference type="ChEBI" id="CHEBI:43474"/>
        <dbReference type="ChEBI" id="CHEBI:57455"/>
        <dbReference type="ChEBI" id="CHEBI:57457"/>
        <dbReference type="ChEBI" id="CHEBI:456216"/>
        <dbReference type="EC" id="6.3.3.2"/>
    </reaction>
</comment>
<dbReference type="PIRSF" id="PIRSF006806">
    <property type="entry name" value="FTHF_cligase"/>
    <property type="match status" value="1"/>
</dbReference>
<evidence type="ECO:0000256" key="1">
    <source>
        <dbReference type="ARBA" id="ARBA00010638"/>
    </source>
</evidence>
<dbReference type="Proteomes" id="UP000644147">
    <property type="component" value="Unassembled WGS sequence"/>
</dbReference>
<evidence type="ECO:0000256" key="3">
    <source>
        <dbReference type="ARBA" id="ARBA00022840"/>
    </source>
</evidence>
<comment type="similarity">
    <text evidence="1 4">Belongs to the 5-formyltetrahydrofolate cyclo-ligase family.</text>
</comment>
<dbReference type="NCBIfam" id="TIGR02727">
    <property type="entry name" value="MTHFS_bact"/>
    <property type="match status" value="1"/>
</dbReference>
<dbReference type="RefSeq" id="WP_200506037.1">
    <property type="nucleotide sequence ID" value="NZ_JAEHFX010000004.1"/>
</dbReference>